<dbReference type="FunFam" id="3.40.50.720:FF:000084">
    <property type="entry name" value="Short-chain dehydrogenase reductase"/>
    <property type="match status" value="1"/>
</dbReference>
<comment type="similarity">
    <text evidence="1">Belongs to the short-chain dehydrogenases/reductases (SDR) family.</text>
</comment>
<dbReference type="CDD" id="cd05233">
    <property type="entry name" value="SDR_c"/>
    <property type="match status" value="1"/>
</dbReference>
<dbReference type="GO" id="GO:0016491">
    <property type="term" value="F:oxidoreductase activity"/>
    <property type="evidence" value="ECO:0007669"/>
    <property type="project" value="UniProtKB-KW"/>
</dbReference>
<evidence type="ECO:0000256" key="2">
    <source>
        <dbReference type="ARBA" id="ARBA00023002"/>
    </source>
</evidence>
<dbReference type="PRINTS" id="PR00081">
    <property type="entry name" value="GDHRDH"/>
</dbReference>
<protein>
    <submittedName>
        <fullName evidence="3">SDR family oxidoreductase</fullName>
    </submittedName>
</protein>
<dbReference type="Gene3D" id="3.40.50.720">
    <property type="entry name" value="NAD(P)-binding Rossmann-like Domain"/>
    <property type="match status" value="1"/>
</dbReference>
<evidence type="ECO:0000256" key="1">
    <source>
        <dbReference type="ARBA" id="ARBA00006484"/>
    </source>
</evidence>
<dbReference type="Proteomes" id="UP000623678">
    <property type="component" value="Unassembled WGS sequence"/>
</dbReference>
<keyword evidence="4" id="KW-1185">Reference proteome</keyword>
<accession>A0A926EJW9</accession>
<dbReference type="InterPro" id="IPR002347">
    <property type="entry name" value="SDR_fam"/>
</dbReference>
<evidence type="ECO:0000313" key="3">
    <source>
        <dbReference type="EMBL" id="MBC8584733.1"/>
    </source>
</evidence>
<comment type="caution">
    <text evidence="3">The sequence shown here is derived from an EMBL/GenBank/DDBJ whole genome shotgun (WGS) entry which is preliminary data.</text>
</comment>
<dbReference type="Pfam" id="PF13561">
    <property type="entry name" value="adh_short_C2"/>
    <property type="match status" value="1"/>
</dbReference>
<dbReference type="PRINTS" id="PR00080">
    <property type="entry name" value="SDRFAMILY"/>
</dbReference>
<dbReference type="GO" id="GO:0008206">
    <property type="term" value="P:bile acid metabolic process"/>
    <property type="evidence" value="ECO:0007669"/>
    <property type="project" value="UniProtKB-ARBA"/>
</dbReference>
<organism evidence="3 4">
    <name type="scientific">Youxingia wuxianensis</name>
    <dbReference type="NCBI Taxonomy" id="2763678"/>
    <lineage>
        <taxon>Bacteria</taxon>
        <taxon>Bacillati</taxon>
        <taxon>Bacillota</taxon>
        <taxon>Clostridia</taxon>
        <taxon>Eubacteriales</taxon>
        <taxon>Oscillospiraceae</taxon>
        <taxon>Youxingia</taxon>
    </lineage>
</organism>
<reference evidence="3" key="1">
    <citation type="submission" date="2020-08" db="EMBL/GenBank/DDBJ databases">
        <title>Genome public.</title>
        <authorList>
            <person name="Liu C."/>
            <person name="Sun Q."/>
        </authorList>
    </citation>
    <scope>NUCLEOTIDE SEQUENCE</scope>
    <source>
        <strain evidence="3">NSJ-64</strain>
    </source>
</reference>
<evidence type="ECO:0000313" key="4">
    <source>
        <dbReference type="Proteomes" id="UP000623678"/>
    </source>
</evidence>
<dbReference type="RefSeq" id="WP_262394553.1">
    <property type="nucleotide sequence ID" value="NZ_JACRTD010000002.1"/>
</dbReference>
<dbReference type="NCBIfam" id="NF005559">
    <property type="entry name" value="PRK07231.1"/>
    <property type="match status" value="1"/>
</dbReference>
<dbReference type="PANTHER" id="PTHR24321:SF8">
    <property type="entry name" value="ESTRADIOL 17-BETA-DEHYDROGENASE 8-RELATED"/>
    <property type="match status" value="1"/>
</dbReference>
<dbReference type="PANTHER" id="PTHR24321">
    <property type="entry name" value="DEHYDROGENASES, SHORT CHAIN"/>
    <property type="match status" value="1"/>
</dbReference>
<dbReference type="PROSITE" id="PS00061">
    <property type="entry name" value="ADH_SHORT"/>
    <property type="match status" value="1"/>
</dbReference>
<keyword evidence="2" id="KW-0560">Oxidoreductase</keyword>
<sequence length="255" mass="27436">MRLQGKVAFITGAASGMGRACSIRFAKEGAKIIACDINDEGLAQTEKQVKEAGGEILALHLDVTKEEQWQSVAKKAAERFGKINILFNSAGILISKPLVETTLEEWNRLMAINVTGTFLGMKHIIPLIEKSSSSKEFGSVINVSSDAGLMGYVDYVLYGASKGAVLMMTKDVACEYAKRNVRVNCINPSFTDTNMVRELTEGEDPTKVAGYVTPMGRVVQVDDIANLVVFLASDESACINGLPVSIDGGGVNFME</sequence>
<gene>
    <name evidence="3" type="ORF">H8705_03975</name>
</gene>
<dbReference type="SUPFAM" id="SSF51735">
    <property type="entry name" value="NAD(P)-binding Rossmann-fold domains"/>
    <property type="match status" value="1"/>
</dbReference>
<dbReference type="InterPro" id="IPR036291">
    <property type="entry name" value="NAD(P)-bd_dom_sf"/>
</dbReference>
<dbReference type="InterPro" id="IPR020904">
    <property type="entry name" value="Sc_DH/Rdtase_CS"/>
</dbReference>
<dbReference type="EMBL" id="JACRTD010000002">
    <property type="protein sequence ID" value="MBC8584733.1"/>
    <property type="molecule type" value="Genomic_DNA"/>
</dbReference>
<name>A0A926EJW9_9FIRM</name>
<proteinExistence type="inferred from homology"/>
<dbReference type="AlphaFoldDB" id="A0A926EJW9"/>